<keyword evidence="8" id="KW-1185">Reference proteome</keyword>
<comment type="subcellular location">
    <subcellularLocation>
        <location evidence="1">Cell membrane</location>
        <topology evidence="1">Multi-pass membrane protein</topology>
    </subcellularLocation>
</comment>
<dbReference type="Pfam" id="PF13440">
    <property type="entry name" value="Polysacc_synt_3"/>
    <property type="match status" value="1"/>
</dbReference>
<evidence type="ECO:0000256" key="6">
    <source>
        <dbReference type="SAM" id="Phobius"/>
    </source>
</evidence>
<feature type="transmembrane region" description="Helical" evidence="6">
    <location>
        <begin position="90"/>
        <end position="115"/>
    </location>
</feature>
<feature type="transmembrane region" description="Helical" evidence="6">
    <location>
        <begin position="338"/>
        <end position="359"/>
    </location>
</feature>
<keyword evidence="2" id="KW-1003">Cell membrane</keyword>
<proteinExistence type="predicted"/>
<dbReference type="Proteomes" id="UP000031561">
    <property type="component" value="Unassembled WGS sequence"/>
</dbReference>
<dbReference type="PANTHER" id="PTHR30250:SF11">
    <property type="entry name" value="O-ANTIGEN TRANSPORTER-RELATED"/>
    <property type="match status" value="1"/>
</dbReference>
<feature type="transmembrane region" description="Helical" evidence="6">
    <location>
        <begin position="303"/>
        <end position="326"/>
    </location>
</feature>
<accession>A0ABD4SZE9</accession>
<organism evidence="7 8">
    <name type="scientific">Lyngbya confervoides BDU141951</name>
    <dbReference type="NCBI Taxonomy" id="1574623"/>
    <lineage>
        <taxon>Bacteria</taxon>
        <taxon>Bacillati</taxon>
        <taxon>Cyanobacteriota</taxon>
        <taxon>Cyanophyceae</taxon>
        <taxon>Oscillatoriophycideae</taxon>
        <taxon>Oscillatoriales</taxon>
        <taxon>Microcoleaceae</taxon>
        <taxon>Lyngbya</taxon>
    </lineage>
</organism>
<dbReference type="GO" id="GO:0005886">
    <property type="term" value="C:plasma membrane"/>
    <property type="evidence" value="ECO:0007669"/>
    <property type="project" value="UniProtKB-SubCell"/>
</dbReference>
<dbReference type="AlphaFoldDB" id="A0ABD4SZE9"/>
<dbReference type="InterPro" id="IPR050833">
    <property type="entry name" value="Poly_Biosynth_Transport"/>
</dbReference>
<feature type="transmembrane region" description="Helical" evidence="6">
    <location>
        <begin position="215"/>
        <end position="237"/>
    </location>
</feature>
<evidence type="ECO:0000256" key="4">
    <source>
        <dbReference type="ARBA" id="ARBA00022989"/>
    </source>
</evidence>
<feature type="transmembrane region" description="Helical" evidence="6">
    <location>
        <begin position="25"/>
        <end position="47"/>
    </location>
</feature>
<feature type="transmembrane region" description="Helical" evidence="6">
    <location>
        <begin position="366"/>
        <end position="386"/>
    </location>
</feature>
<comment type="caution">
    <text evidence="7">The sequence shown here is derived from an EMBL/GenBank/DDBJ whole genome shotgun (WGS) entry which is preliminary data.</text>
</comment>
<feature type="transmembrane region" description="Helical" evidence="6">
    <location>
        <begin position="184"/>
        <end position="203"/>
    </location>
</feature>
<gene>
    <name evidence="7" type="ORF">QQ91_0001600</name>
</gene>
<protein>
    <submittedName>
        <fullName evidence="7">Polysaccharide biosynthesis C-terminal domain-containing protein</fullName>
    </submittedName>
</protein>
<dbReference type="EMBL" id="JTHE03000009">
    <property type="protein sequence ID" value="MCM1981525.1"/>
    <property type="molecule type" value="Genomic_DNA"/>
</dbReference>
<keyword evidence="4 6" id="KW-1133">Transmembrane helix</keyword>
<feature type="transmembrane region" description="Helical" evidence="6">
    <location>
        <begin position="59"/>
        <end position="78"/>
    </location>
</feature>
<feature type="transmembrane region" description="Helical" evidence="6">
    <location>
        <begin position="257"/>
        <end position="282"/>
    </location>
</feature>
<reference evidence="7 8" key="1">
    <citation type="journal article" date="2015" name="Genome Announc.">
        <title>Draft Genome Sequence of Filamentous Marine Cyanobacterium Lyngbya confervoides Strain BDU141951.</title>
        <authorList>
            <person name="Chandrababunaidu M.M."/>
            <person name="Sen D."/>
            <person name="Tripathy S."/>
        </authorList>
    </citation>
    <scope>NUCLEOTIDE SEQUENCE [LARGE SCALE GENOMIC DNA]</scope>
    <source>
        <strain evidence="7 8">BDU141951</strain>
    </source>
</reference>
<sequence>MKAIASTLNWVMQGKSGVAATIQTTFFQIVILATNILTGMVTARILGSEGRGELAAINLWPNLIGQILALGLGPSLLYNLKKYPTQAANLYGAVLVLGTLLGALGSAIGVGIIPMVQSQYSLQAIRYAQLFVLTTPISLLTLILLNAYRARGLFSVVNQTNYLSPILTLGLLGGFAGTRSMTPLTGALAYRIPFLSIFIWKFVDLWRHYRPGFRNLRTSIGLLLPYAWRSAGINILSQVADRLDQVLVVGYLDPDAMGLYVVALSVSRMLSVFQSAIVTVLFPKTAARPISEVVDLAGRAARVNIWVSVCAAVPLMILGPMLLPFLYGPEFQEAVTVFQILSLEIIVKGTTLIIAQVFMAVGRPGIVTLLQGVGVGLSFPLMFWLIPRFGLLGAGVALLTSTTARLLFILICFPWVLKVDSPSLIPRWSDLQILWRTILRRSQPQSEDSR</sequence>
<evidence type="ECO:0000256" key="2">
    <source>
        <dbReference type="ARBA" id="ARBA00022475"/>
    </source>
</evidence>
<dbReference type="PANTHER" id="PTHR30250">
    <property type="entry name" value="PST FAMILY PREDICTED COLANIC ACID TRANSPORTER"/>
    <property type="match status" value="1"/>
</dbReference>
<dbReference type="RefSeq" id="WP_166279141.1">
    <property type="nucleotide sequence ID" value="NZ_JTHE03000009.1"/>
</dbReference>
<evidence type="ECO:0000256" key="3">
    <source>
        <dbReference type="ARBA" id="ARBA00022692"/>
    </source>
</evidence>
<evidence type="ECO:0000256" key="1">
    <source>
        <dbReference type="ARBA" id="ARBA00004651"/>
    </source>
</evidence>
<feature type="transmembrane region" description="Helical" evidence="6">
    <location>
        <begin position="392"/>
        <end position="417"/>
    </location>
</feature>
<evidence type="ECO:0000313" key="7">
    <source>
        <dbReference type="EMBL" id="MCM1981525.1"/>
    </source>
</evidence>
<feature type="transmembrane region" description="Helical" evidence="6">
    <location>
        <begin position="160"/>
        <end position="178"/>
    </location>
</feature>
<evidence type="ECO:0000256" key="5">
    <source>
        <dbReference type="ARBA" id="ARBA00023136"/>
    </source>
</evidence>
<keyword evidence="3 6" id="KW-0812">Transmembrane</keyword>
<feature type="transmembrane region" description="Helical" evidence="6">
    <location>
        <begin position="127"/>
        <end position="148"/>
    </location>
</feature>
<name>A0ABD4SZE9_9CYAN</name>
<keyword evidence="5 6" id="KW-0472">Membrane</keyword>
<evidence type="ECO:0000313" key="8">
    <source>
        <dbReference type="Proteomes" id="UP000031561"/>
    </source>
</evidence>